<dbReference type="PANTHER" id="PTHR36844">
    <property type="entry name" value="PROTEASE PRSW"/>
    <property type="match status" value="1"/>
</dbReference>
<sequence length="394" mass="41763">MAIDPDAILQGRTPGRAPVGVIVAIAVSSLCLVVSLGYEAYVGGAPFVAGTLLALVPLGLWLPVVLALDRLEPEPPNALVLAFLWGAGVAALGAAILNTLGLVLVTGPLLGEVEGWYVTATFEAPIVEEILKGLVLFGMLWFRRHELNGPTDGVIYAAMVGLGFAAVENVTYYISAAEVGILGGTFFVRGVLSPLLHPLFTSLTGLGVTAAALSRPGTRTRRFAPLLGLLGAITLHMLWNGSSRWGASGIAFAYLVGLGVLVAIAVVLFRDRRRTVGLVQHHLVPYLPTGLVTPADLHMLSTLRMRRQAREWARAAGGPGAARAMRDYQQASTELALLHERVARGAAEPVVEERQRQSLLALMQVARQAFLQRQPHPPTAPWAAGGQTGFVPTP</sequence>
<dbReference type="InterPro" id="IPR026898">
    <property type="entry name" value="PrsW"/>
</dbReference>
<evidence type="ECO:0000256" key="2">
    <source>
        <dbReference type="SAM" id="Phobius"/>
    </source>
</evidence>
<feature type="transmembrane region" description="Helical" evidence="2">
    <location>
        <begin position="21"/>
        <end position="41"/>
    </location>
</feature>
<feature type="transmembrane region" description="Helical" evidence="2">
    <location>
        <begin position="80"/>
        <end position="104"/>
    </location>
</feature>
<feature type="transmembrane region" description="Helical" evidence="2">
    <location>
        <begin position="223"/>
        <end position="239"/>
    </location>
</feature>
<dbReference type="Pfam" id="PF13367">
    <property type="entry name" value="PrsW-protease"/>
    <property type="match status" value="1"/>
</dbReference>
<evidence type="ECO:0000313" key="4">
    <source>
        <dbReference type="Proteomes" id="UP001165405"/>
    </source>
</evidence>
<keyword evidence="2" id="KW-0812">Transmembrane</keyword>
<keyword evidence="3" id="KW-0482">Metalloprotease</keyword>
<dbReference type="GO" id="GO:0008237">
    <property type="term" value="F:metallopeptidase activity"/>
    <property type="evidence" value="ECO:0007669"/>
    <property type="project" value="UniProtKB-KW"/>
</dbReference>
<keyword evidence="2" id="KW-0472">Membrane</keyword>
<evidence type="ECO:0000256" key="1">
    <source>
        <dbReference type="SAM" id="MobiDB-lite"/>
    </source>
</evidence>
<gene>
    <name evidence="3" type="ORF">L1785_21950</name>
</gene>
<comment type="caution">
    <text evidence="3">The sequence shown here is derived from an EMBL/GenBank/DDBJ whole genome shotgun (WGS) entry which is preliminary data.</text>
</comment>
<feature type="transmembrane region" description="Helical" evidence="2">
    <location>
        <begin position="124"/>
        <end position="142"/>
    </location>
</feature>
<organism evidence="3 4">
    <name type="scientific">Antribacter soli</name>
    <dbReference type="NCBI Taxonomy" id="2910976"/>
    <lineage>
        <taxon>Bacteria</taxon>
        <taxon>Bacillati</taxon>
        <taxon>Actinomycetota</taxon>
        <taxon>Actinomycetes</taxon>
        <taxon>Micrococcales</taxon>
        <taxon>Promicromonosporaceae</taxon>
        <taxon>Antribacter</taxon>
    </lineage>
</organism>
<evidence type="ECO:0000313" key="3">
    <source>
        <dbReference type="EMBL" id="MCF4123630.1"/>
    </source>
</evidence>
<dbReference type="Proteomes" id="UP001165405">
    <property type="component" value="Unassembled WGS sequence"/>
</dbReference>
<accession>A0AA41U9K3</accession>
<feature type="transmembrane region" description="Helical" evidence="2">
    <location>
        <begin position="154"/>
        <end position="175"/>
    </location>
</feature>
<keyword evidence="2" id="KW-1133">Transmembrane helix</keyword>
<dbReference type="EMBL" id="JAKGSG010000065">
    <property type="protein sequence ID" value="MCF4123630.1"/>
    <property type="molecule type" value="Genomic_DNA"/>
</dbReference>
<dbReference type="RefSeq" id="WP_236091380.1">
    <property type="nucleotide sequence ID" value="NZ_JAKGSG010000065.1"/>
</dbReference>
<feature type="region of interest" description="Disordered" evidence="1">
    <location>
        <begin position="375"/>
        <end position="394"/>
    </location>
</feature>
<proteinExistence type="predicted"/>
<dbReference type="AlphaFoldDB" id="A0AA41U9K3"/>
<protein>
    <submittedName>
        <fullName evidence="3">PrsW family intramembrane metalloprotease</fullName>
    </submittedName>
</protein>
<feature type="transmembrane region" description="Helical" evidence="2">
    <location>
        <begin position="245"/>
        <end position="269"/>
    </location>
</feature>
<keyword evidence="3" id="KW-0645">Protease</keyword>
<feature type="transmembrane region" description="Helical" evidence="2">
    <location>
        <begin position="195"/>
        <end position="214"/>
    </location>
</feature>
<feature type="transmembrane region" description="Helical" evidence="2">
    <location>
        <begin position="47"/>
        <end position="68"/>
    </location>
</feature>
<reference evidence="3" key="1">
    <citation type="submission" date="2022-01" db="EMBL/GenBank/DDBJ databases">
        <title>Antribacter sp. nov., isolated from Guizhou of China.</title>
        <authorList>
            <person name="Chengliang C."/>
            <person name="Ya Z."/>
        </authorList>
    </citation>
    <scope>NUCLEOTIDE SEQUENCE</scope>
    <source>
        <strain evidence="3">KLBMP 9083</strain>
    </source>
</reference>
<keyword evidence="3" id="KW-0378">Hydrolase</keyword>
<keyword evidence="4" id="KW-1185">Reference proteome</keyword>
<name>A0AA41U9K3_9MICO</name>
<dbReference type="PANTHER" id="PTHR36844:SF1">
    <property type="entry name" value="PROTEASE PRSW"/>
    <property type="match status" value="1"/>
</dbReference>